<keyword evidence="10" id="KW-1185">Reference proteome</keyword>
<keyword evidence="6" id="KW-1133">Transmembrane helix</keyword>
<evidence type="ECO:0000256" key="6">
    <source>
        <dbReference type="ARBA" id="ARBA00022989"/>
    </source>
</evidence>
<gene>
    <name evidence="9" type="ORF">ACA1_081440</name>
</gene>
<protein>
    <recommendedName>
        <fullName evidence="3">UDP-N-acetylglucosamine transferase subunit ALG14</fullName>
    </recommendedName>
</protein>
<feature type="signal peptide" evidence="8">
    <location>
        <begin position="1"/>
        <end position="21"/>
    </location>
</feature>
<dbReference type="KEGG" id="acan:ACA1_081440"/>
<comment type="similarity">
    <text evidence="2">Belongs to the ALG14 family.</text>
</comment>
<organism evidence="9 10">
    <name type="scientific">Acanthamoeba castellanii (strain ATCC 30010 / Neff)</name>
    <dbReference type="NCBI Taxonomy" id="1257118"/>
    <lineage>
        <taxon>Eukaryota</taxon>
        <taxon>Amoebozoa</taxon>
        <taxon>Discosea</taxon>
        <taxon>Longamoebia</taxon>
        <taxon>Centramoebida</taxon>
        <taxon>Acanthamoebidae</taxon>
        <taxon>Acanthamoeba</taxon>
    </lineage>
</organism>
<dbReference type="GO" id="GO:0043541">
    <property type="term" value="C:UDP-N-acetylglucosamine transferase complex"/>
    <property type="evidence" value="ECO:0007669"/>
    <property type="project" value="TreeGrafter"/>
</dbReference>
<evidence type="ECO:0000256" key="5">
    <source>
        <dbReference type="ARBA" id="ARBA00022824"/>
    </source>
</evidence>
<dbReference type="PANTHER" id="PTHR12154:SF4">
    <property type="entry name" value="UDP-N-ACETYLGLUCOSAMINE TRANSFERASE SUBUNIT ALG14 HOMOLOG"/>
    <property type="match status" value="1"/>
</dbReference>
<dbReference type="InterPro" id="IPR013969">
    <property type="entry name" value="Oligosacch_biosynth_Alg14"/>
</dbReference>
<dbReference type="GeneID" id="14923641"/>
<sequence>MWVVVALVVLVVLALLRLVTILPLHRGEASDFRAAAERKKNEDATTRSPVSTLIVLGSGGHTAEMLRLVGSLDPDRYQPRLYVWAATDAHSQDKMQKFEASFGGVGQTRTAVIPRSREVGQSYFSSLFTTAFALLHAVGIVLRSSPQLILCNGPGTCIPICASAYILKFFGRKVKIVYVESIARVETLSLSGKLLYRTADHFLVQWPQLQAKYPHAQFLGRLC</sequence>
<dbReference type="GO" id="GO:0004577">
    <property type="term" value="F:N-acetylglucosaminyldiphosphodolichol N-acetylglucosaminyltransferase activity"/>
    <property type="evidence" value="ECO:0007669"/>
    <property type="project" value="TreeGrafter"/>
</dbReference>
<dbReference type="GO" id="GO:0006488">
    <property type="term" value="P:dolichol-linked oligosaccharide biosynthetic process"/>
    <property type="evidence" value="ECO:0007669"/>
    <property type="project" value="InterPro"/>
</dbReference>
<evidence type="ECO:0000313" key="9">
    <source>
        <dbReference type="EMBL" id="ELR22683.1"/>
    </source>
</evidence>
<accession>L8HD51</accession>
<dbReference type="PANTHER" id="PTHR12154">
    <property type="entry name" value="GLYCOSYL TRANSFERASE-RELATED"/>
    <property type="match status" value="1"/>
</dbReference>
<feature type="chain" id="PRO_5003990628" description="UDP-N-acetylglucosamine transferase subunit ALG14" evidence="8">
    <location>
        <begin position="22"/>
        <end position="223"/>
    </location>
</feature>
<evidence type="ECO:0000256" key="2">
    <source>
        <dbReference type="ARBA" id="ARBA00009731"/>
    </source>
</evidence>
<keyword evidence="8" id="KW-0732">Signal</keyword>
<dbReference type="Proteomes" id="UP000011083">
    <property type="component" value="Unassembled WGS sequence"/>
</dbReference>
<dbReference type="VEuPathDB" id="AmoebaDB:ACA1_081440"/>
<evidence type="ECO:0000256" key="1">
    <source>
        <dbReference type="ARBA" id="ARBA00004389"/>
    </source>
</evidence>
<keyword evidence="7" id="KW-0472">Membrane</keyword>
<dbReference type="EMBL" id="KB007874">
    <property type="protein sequence ID" value="ELR22683.1"/>
    <property type="molecule type" value="Genomic_DNA"/>
</dbReference>
<comment type="subcellular location">
    <subcellularLocation>
        <location evidence="1">Endoplasmic reticulum membrane</location>
        <topology evidence="1">Single-pass membrane protein</topology>
    </subcellularLocation>
</comment>
<keyword evidence="4" id="KW-0812">Transmembrane</keyword>
<evidence type="ECO:0000313" key="10">
    <source>
        <dbReference type="Proteomes" id="UP000011083"/>
    </source>
</evidence>
<dbReference type="Gene3D" id="3.40.50.2000">
    <property type="entry name" value="Glycogen Phosphorylase B"/>
    <property type="match status" value="1"/>
</dbReference>
<dbReference type="OrthoDB" id="17098at2759"/>
<reference evidence="9 10" key="1">
    <citation type="journal article" date="2013" name="Genome Biol.">
        <title>Genome of Acanthamoeba castellanii highlights extensive lateral gene transfer and early evolution of tyrosine kinase signaling.</title>
        <authorList>
            <person name="Clarke M."/>
            <person name="Lohan A.J."/>
            <person name="Liu B."/>
            <person name="Lagkouvardos I."/>
            <person name="Roy S."/>
            <person name="Zafar N."/>
            <person name="Bertelli C."/>
            <person name="Schilde C."/>
            <person name="Kianianmomeni A."/>
            <person name="Burglin T.R."/>
            <person name="Frech C."/>
            <person name="Turcotte B."/>
            <person name="Kopec K.O."/>
            <person name="Synnott J.M."/>
            <person name="Choo C."/>
            <person name="Paponov I."/>
            <person name="Finkler A."/>
            <person name="Soon Heng Tan C."/>
            <person name="Hutchins A.P."/>
            <person name="Weinmeier T."/>
            <person name="Rattei T."/>
            <person name="Chu J.S."/>
            <person name="Gimenez G."/>
            <person name="Irimia M."/>
            <person name="Rigden D.J."/>
            <person name="Fitzpatrick D.A."/>
            <person name="Lorenzo-Morales J."/>
            <person name="Bateman A."/>
            <person name="Chiu C.H."/>
            <person name="Tang P."/>
            <person name="Hegemann P."/>
            <person name="Fromm H."/>
            <person name="Raoult D."/>
            <person name="Greub G."/>
            <person name="Miranda-Saavedra D."/>
            <person name="Chen N."/>
            <person name="Nash P."/>
            <person name="Ginger M.L."/>
            <person name="Horn M."/>
            <person name="Schaap P."/>
            <person name="Caler L."/>
            <person name="Loftus B."/>
        </authorList>
    </citation>
    <scope>NUCLEOTIDE SEQUENCE [LARGE SCALE GENOMIC DNA]</scope>
    <source>
        <strain evidence="9 10">Neff</strain>
    </source>
</reference>
<evidence type="ECO:0000256" key="7">
    <source>
        <dbReference type="ARBA" id="ARBA00023136"/>
    </source>
</evidence>
<keyword evidence="5" id="KW-0256">Endoplasmic reticulum</keyword>
<dbReference type="Pfam" id="PF08660">
    <property type="entry name" value="Alg14"/>
    <property type="match status" value="1"/>
</dbReference>
<proteinExistence type="inferred from homology"/>
<evidence type="ECO:0000256" key="8">
    <source>
        <dbReference type="SAM" id="SignalP"/>
    </source>
</evidence>
<dbReference type="RefSeq" id="XP_004367764.1">
    <property type="nucleotide sequence ID" value="XM_004367707.1"/>
</dbReference>
<evidence type="ECO:0000256" key="4">
    <source>
        <dbReference type="ARBA" id="ARBA00022692"/>
    </source>
</evidence>
<dbReference type="AlphaFoldDB" id="L8HD51"/>
<dbReference type="OMA" id="CRIVFIE"/>
<name>L8HD51_ACACF</name>
<dbReference type="STRING" id="1257118.L8HD51"/>
<evidence type="ECO:0000256" key="3">
    <source>
        <dbReference type="ARBA" id="ARBA00017467"/>
    </source>
</evidence>